<gene>
    <name evidence="1" type="ORF">HAX54_019172</name>
</gene>
<proteinExistence type="predicted"/>
<evidence type="ECO:0000313" key="2">
    <source>
        <dbReference type="Proteomes" id="UP000823775"/>
    </source>
</evidence>
<keyword evidence="2" id="KW-1185">Reference proteome</keyword>
<protein>
    <submittedName>
        <fullName evidence="1">Uncharacterized protein</fullName>
    </submittedName>
</protein>
<name>A0ABS8URG2_DATST</name>
<sequence length="178" mass="19533">QQAAAHVAFRRPSTPLRTPISTPHRRYRLRPLSNESSLPLPFIRETVTQGFRDSSPSTRLHLQPTSAIVDSTIRLPNLKSSIICDALCRGSLTKLHVVSFDSFGSRMDDESRVSDVGSTDNSLDTQTWDTKKRERKCNQDLGFGLILMVVGSGIDRAAQVYHTVCVPGQLGAAPSSAE</sequence>
<evidence type="ECO:0000313" key="1">
    <source>
        <dbReference type="EMBL" id="MCD9560486.1"/>
    </source>
</evidence>
<organism evidence="1 2">
    <name type="scientific">Datura stramonium</name>
    <name type="common">Jimsonweed</name>
    <name type="synonym">Common thornapple</name>
    <dbReference type="NCBI Taxonomy" id="4076"/>
    <lineage>
        <taxon>Eukaryota</taxon>
        <taxon>Viridiplantae</taxon>
        <taxon>Streptophyta</taxon>
        <taxon>Embryophyta</taxon>
        <taxon>Tracheophyta</taxon>
        <taxon>Spermatophyta</taxon>
        <taxon>Magnoliopsida</taxon>
        <taxon>eudicotyledons</taxon>
        <taxon>Gunneridae</taxon>
        <taxon>Pentapetalae</taxon>
        <taxon>asterids</taxon>
        <taxon>lamiids</taxon>
        <taxon>Solanales</taxon>
        <taxon>Solanaceae</taxon>
        <taxon>Solanoideae</taxon>
        <taxon>Datureae</taxon>
        <taxon>Datura</taxon>
    </lineage>
</organism>
<reference evidence="1 2" key="1">
    <citation type="journal article" date="2021" name="BMC Genomics">
        <title>Datura genome reveals duplications of psychoactive alkaloid biosynthetic genes and high mutation rate following tissue culture.</title>
        <authorList>
            <person name="Rajewski A."/>
            <person name="Carter-House D."/>
            <person name="Stajich J."/>
            <person name="Litt A."/>
        </authorList>
    </citation>
    <scope>NUCLEOTIDE SEQUENCE [LARGE SCALE GENOMIC DNA]</scope>
    <source>
        <strain evidence="1">AR-01</strain>
    </source>
</reference>
<feature type="non-terminal residue" evidence="1">
    <location>
        <position position="1"/>
    </location>
</feature>
<accession>A0ABS8URG2</accession>
<dbReference type="Proteomes" id="UP000823775">
    <property type="component" value="Unassembled WGS sequence"/>
</dbReference>
<dbReference type="EMBL" id="JACEIK010002327">
    <property type="protein sequence ID" value="MCD9560486.1"/>
    <property type="molecule type" value="Genomic_DNA"/>
</dbReference>
<comment type="caution">
    <text evidence="1">The sequence shown here is derived from an EMBL/GenBank/DDBJ whole genome shotgun (WGS) entry which is preliminary data.</text>
</comment>